<dbReference type="EMBL" id="MNPL01003091">
    <property type="protein sequence ID" value="OQR77756.1"/>
    <property type="molecule type" value="Genomic_DNA"/>
</dbReference>
<evidence type="ECO:0000256" key="1">
    <source>
        <dbReference type="ARBA" id="ARBA00022574"/>
    </source>
</evidence>
<evidence type="ECO:0000256" key="2">
    <source>
        <dbReference type="ARBA" id="ARBA00022737"/>
    </source>
</evidence>
<organism evidence="4 5">
    <name type="scientific">Tropilaelaps mercedesae</name>
    <dbReference type="NCBI Taxonomy" id="418985"/>
    <lineage>
        <taxon>Eukaryota</taxon>
        <taxon>Metazoa</taxon>
        <taxon>Ecdysozoa</taxon>
        <taxon>Arthropoda</taxon>
        <taxon>Chelicerata</taxon>
        <taxon>Arachnida</taxon>
        <taxon>Acari</taxon>
        <taxon>Parasitiformes</taxon>
        <taxon>Mesostigmata</taxon>
        <taxon>Gamasina</taxon>
        <taxon>Dermanyssoidea</taxon>
        <taxon>Laelapidae</taxon>
        <taxon>Tropilaelaps</taxon>
    </lineage>
</organism>
<dbReference type="Gene3D" id="2.130.10.10">
    <property type="entry name" value="YVTN repeat-like/Quinoprotein amine dehydrogenase"/>
    <property type="match status" value="1"/>
</dbReference>
<reference evidence="4 5" key="1">
    <citation type="journal article" date="2017" name="Gigascience">
        <title>Draft genome of the honey bee ectoparasitic mite, Tropilaelaps mercedesae, is shaped by the parasitic life history.</title>
        <authorList>
            <person name="Dong X."/>
            <person name="Armstrong S.D."/>
            <person name="Xia D."/>
            <person name="Makepeace B.L."/>
            <person name="Darby A.C."/>
            <person name="Kadowaki T."/>
        </authorList>
    </citation>
    <scope>NUCLEOTIDE SEQUENCE [LARGE SCALE GENOMIC DNA]</scope>
    <source>
        <strain evidence="4">Wuxi-XJTLU</strain>
    </source>
</reference>
<dbReference type="InterPro" id="IPR052415">
    <property type="entry name" value="Diphthine_MTase"/>
</dbReference>
<keyword evidence="2" id="KW-0677">Repeat</keyword>
<evidence type="ECO:0000313" key="5">
    <source>
        <dbReference type="Proteomes" id="UP000192247"/>
    </source>
</evidence>
<name>A0A1V9XW82_9ACAR</name>
<gene>
    <name evidence="4" type="ORF">BIW11_00399</name>
</gene>
<comment type="caution">
    <text evidence="4">The sequence shown here is derived from an EMBL/GenBank/DDBJ whole genome shotgun (WGS) entry which is preliminary data.</text>
</comment>
<dbReference type="SUPFAM" id="SSF50978">
    <property type="entry name" value="WD40 repeat-like"/>
    <property type="match status" value="1"/>
</dbReference>
<dbReference type="InterPro" id="IPR015943">
    <property type="entry name" value="WD40/YVTN_repeat-like_dom_sf"/>
</dbReference>
<keyword evidence="5" id="KW-1185">Reference proteome</keyword>
<dbReference type="PANTHER" id="PTHR46042">
    <property type="entry name" value="DIPHTHINE METHYLTRANSFERASE"/>
    <property type="match status" value="1"/>
</dbReference>
<dbReference type="Proteomes" id="UP000192247">
    <property type="component" value="Unassembled WGS sequence"/>
</dbReference>
<dbReference type="OrthoDB" id="1930760at2759"/>
<proteinExistence type="predicted"/>
<evidence type="ECO:0000313" key="4">
    <source>
        <dbReference type="EMBL" id="OQR77756.1"/>
    </source>
</evidence>
<keyword evidence="1" id="KW-0853">WD repeat</keyword>
<dbReference type="FunCoup" id="A0A1V9XW82">
    <property type="interactions" value="1188"/>
</dbReference>
<comment type="pathway">
    <text evidence="3">Protein modification.</text>
</comment>
<dbReference type="GO" id="GO:0017183">
    <property type="term" value="P:protein histidyl modification to diphthamide"/>
    <property type="evidence" value="ECO:0007669"/>
    <property type="project" value="TreeGrafter"/>
</dbReference>
<sequence>MTLVLDQLKMHANCDAIAMCSDGKRFLLGTYELHEGIEQLRHGSISLFTSNGDKFELMTTCEAPAGVLDIKFRKAPTVTRDDSSEVFAVALADGTVRVGQVSPDDQVKVEEGCKLSSPSSSTNTIALSVSWMPADTDRPRVAATFNTGVVREYQLTNNASSFVVLREYSVSTLEVWAVLHRGPLIYTGGDDSKLWRTATADGSSRVIRRFSSGVTAIEADPLYEENLLVGTYEDRLYQFDLRMMRDPLQEVDIGGGVWRIKDHPARTGLLAVAGMYAGAFIVDCCLETWAIKQRYTGHESMCYGIEWWDEKTLLSCSFYDRQLTMWRLLD</sequence>
<dbReference type="InParanoid" id="A0A1V9XW82"/>
<dbReference type="GO" id="GO:0061685">
    <property type="term" value="F:diphthine methylesterase activity"/>
    <property type="evidence" value="ECO:0007669"/>
    <property type="project" value="TreeGrafter"/>
</dbReference>
<protein>
    <submittedName>
        <fullName evidence="4">WD repeat-containing protein 85-like</fullName>
    </submittedName>
</protein>
<dbReference type="AlphaFoldDB" id="A0A1V9XW82"/>
<accession>A0A1V9XW82</accession>
<dbReference type="PANTHER" id="PTHR46042:SF1">
    <property type="entry name" value="DIPHTHINE METHYLTRANSFERASE"/>
    <property type="match status" value="1"/>
</dbReference>
<dbReference type="InterPro" id="IPR036322">
    <property type="entry name" value="WD40_repeat_dom_sf"/>
</dbReference>
<dbReference type="STRING" id="418985.A0A1V9XW82"/>
<evidence type="ECO:0000256" key="3">
    <source>
        <dbReference type="ARBA" id="ARBA00043952"/>
    </source>
</evidence>
<dbReference type="GO" id="GO:0005737">
    <property type="term" value="C:cytoplasm"/>
    <property type="evidence" value="ECO:0007669"/>
    <property type="project" value="TreeGrafter"/>
</dbReference>